<dbReference type="PANTHER" id="PTHR48071:SF18">
    <property type="entry name" value="DELETED IN MALIGNANT BRAIN TUMORS 1 PROTEIN-RELATED"/>
    <property type="match status" value="1"/>
</dbReference>
<protein>
    <recommendedName>
        <fullName evidence="3">SRCR domain-containing protein</fullName>
    </recommendedName>
</protein>
<evidence type="ECO:0000259" key="3">
    <source>
        <dbReference type="PROSITE" id="PS50287"/>
    </source>
</evidence>
<feature type="disulfide bond" evidence="2">
    <location>
        <begin position="27"/>
        <end position="37"/>
    </location>
</feature>
<dbReference type="PROSITE" id="PS50287">
    <property type="entry name" value="SRCR_2"/>
    <property type="match status" value="1"/>
</dbReference>
<dbReference type="PANTHER" id="PTHR48071">
    <property type="entry name" value="SRCR DOMAIN-CONTAINING PROTEIN"/>
    <property type="match status" value="1"/>
</dbReference>
<dbReference type="SUPFAM" id="SSF56487">
    <property type="entry name" value="SRCR-like"/>
    <property type="match status" value="1"/>
</dbReference>
<comment type="caution">
    <text evidence="2">Lacks conserved residue(s) required for the propagation of feature annotation.</text>
</comment>
<evidence type="ECO:0000313" key="4">
    <source>
        <dbReference type="EnsemblMetazoa" id="Aqu2.1.08040_001"/>
    </source>
</evidence>
<dbReference type="Gene3D" id="3.10.250.10">
    <property type="entry name" value="SRCR-like domain"/>
    <property type="match status" value="1"/>
</dbReference>
<dbReference type="GO" id="GO:0016020">
    <property type="term" value="C:membrane"/>
    <property type="evidence" value="ECO:0007669"/>
    <property type="project" value="InterPro"/>
</dbReference>
<evidence type="ECO:0000256" key="2">
    <source>
        <dbReference type="PROSITE-ProRule" id="PRU00196"/>
    </source>
</evidence>
<dbReference type="SMART" id="SM00202">
    <property type="entry name" value="SR"/>
    <property type="match status" value="1"/>
</dbReference>
<reference evidence="4" key="1">
    <citation type="submission" date="2017-05" db="UniProtKB">
        <authorList>
            <consortium name="EnsemblMetazoa"/>
        </authorList>
    </citation>
    <scope>IDENTIFICATION</scope>
</reference>
<dbReference type="Pfam" id="PF00530">
    <property type="entry name" value="SRCR"/>
    <property type="match status" value="1"/>
</dbReference>
<dbReference type="InParanoid" id="A0A1X7T0R7"/>
<feature type="domain" description="SRCR" evidence="3">
    <location>
        <begin position="1"/>
        <end position="58"/>
    </location>
</feature>
<proteinExistence type="predicted"/>
<sequence length="59" mass="6421">YRRASSVYPCARYGRGTLPILMDDVQCTGGEAQITHCPSTPIGEHNCHHSGDVSVRCCN</sequence>
<accession>A0A1X7T0R7</accession>
<dbReference type="InterPro" id="IPR001190">
    <property type="entry name" value="SRCR"/>
</dbReference>
<dbReference type="AlphaFoldDB" id="A0A1X7T0R7"/>
<organism evidence="4">
    <name type="scientific">Amphimedon queenslandica</name>
    <name type="common">Sponge</name>
    <dbReference type="NCBI Taxonomy" id="400682"/>
    <lineage>
        <taxon>Eukaryota</taxon>
        <taxon>Metazoa</taxon>
        <taxon>Porifera</taxon>
        <taxon>Demospongiae</taxon>
        <taxon>Heteroscleromorpha</taxon>
        <taxon>Haplosclerida</taxon>
        <taxon>Niphatidae</taxon>
        <taxon>Amphimedon</taxon>
    </lineage>
</organism>
<keyword evidence="1 2" id="KW-1015">Disulfide bond</keyword>
<name>A0A1X7T0R7_AMPQE</name>
<dbReference type="InterPro" id="IPR036772">
    <property type="entry name" value="SRCR-like_dom_sf"/>
</dbReference>
<evidence type="ECO:0000256" key="1">
    <source>
        <dbReference type="ARBA" id="ARBA00023157"/>
    </source>
</evidence>
<dbReference type="EnsemblMetazoa" id="Aqu2.1.08040_001">
    <property type="protein sequence ID" value="Aqu2.1.08040_001"/>
    <property type="gene ID" value="Aqu2.1.08040"/>
</dbReference>